<proteinExistence type="predicted"/>
<reference evidence="1 2" key="1">
    <citation type="submission" date="2013-04" db="EMBL/GenBank/DDBJ databases">
        <title>The Genome Sequence of Parabacteroides goldsteinii DSM 19448.</title>
        <authorList>
            <consortium name="The Broad Institute Genomics Platform"/>
            <person name="Earl A."/>
            <person name="Ward D."/>
            <person name="Feldgarden M."/>
            <person name="Gevers D."/>
            <person name="Martens E."/>
            <person name="Sakamoto M."/>
            <person name="Benno Y."/>
            <person name="Song Y."/>
            <person name="Liu C."/>
            <person name="Lee J."/>
            <person name="Bolanos M."/>
            <person name="Vaisanen M.L."/>
            <person name="Finegold S.M."/>
            <person name="Walker B."/>
            <person name="Young S."/>
            <person name="Zeng Q."/>
            <person name="Gargeya S."/>
            <person name="Fitzgerald M."/>
            <person name="Haas B."/>
            <person name="Abouelleil A."/>
            <person name="Allen A.W."/>
            <person name="Alvarado L."/>
            <person name="Arachchi H.M."/>
            <person name="Berlin A.M."/>
            <person name="Chapman S.B."/>
            <person name="Gainer-Dewar J."/>
            <person name="Goldberg J."/>
            <person name="Griggs A."/>
            <person name="Gujja S."/>
            <person name="Hansen M."/>
            <person name="Howarth C."/>
            <person name="Imamovic A."/>
            <person name="Ireland A."/>
            <person name="Larimer J."/>
            <person name="McCowan C."/>
            <person name="Murphy C."/>
            <person name="Pearson M."/>
            <person name="Poon T.W."/>
            <person name="Priest M."/>
            <person name="Roberts A."/>
            <person name="Saif S."/>
            <person name="Shea T."/>
            <person name="Sisk P."/>
            <person name="Sykes S."/>
            <person name="Wortman J."/>
            <person name="Nusbaum C."/>
            <person name="Birren B."/>
        </authorList>
    </citation>
    <scope>NUCLEOTIDE SEQUENCE [LARGE SCALE GENOMIC DNA]</scope>
    <source>
        <strain evidence="1 2">DSM 19448</strain>
    </source>
</reference>
<accession>A0A0F5J9S2</accession>
<dbReference type="Proteomes" id="UP000033047">
    <property type="component" value="Unassembled WGS sequence"/>
</dbReference>
<dbReference type="STRING" id="927665.HMPREF1535_02753"/>
<dbReference type="HOGENOM" id="CLU_3366343_0_0_10"/>
<organism evidence="1 2">
    <name type="scientific">Parabacteroides goldsteinii DSM 19448 = WAL 12034</name>
    <dbReference type="NCBI Taxonomy" id="927665"/>
    <lineage>
        <taxon>Bacteria</taxon>
        <taxon>Pseudomonadati</taxon>
        <taxon>Bacteroidota</taxon>
        <taxon>Bacteroidia</taxon>
        <taxon>Bacteroidales</taxon>
        <taxon>Tannerellaceae</taxon>
        <taxon>Parabacteroides</taxon>
    </lineage>
</organism>
<name>A0A0F5J9S2_9BACT</name>
<dbReference type="EMBL" id="AQHV01000013">
    <property type="protein sequence ID" value="KKB54631.1"/>
    <property type="molecule type" value="Genomic_DNA"/>
</dbReference>
<evidence type="ECO:0000313" key="1">
    <source>
        <dbReference type="EMBL" id="KKB54631.1"/>
    </source>
</evidence>
<protein>
    <submittedName>
        <fullName evidence="1">Uncharacterized protein</fullName>
    </submittedName>
</protein>
<evidence type="ECO:0000313" key="2">
    <source>
        <dbReference type="Proteomes" id="UP000033047"/>
    </source>
</evidence>
<dbReference type="AlphaFoldDB" id="A0A0F5J9S2"/>
<gene>
    <name evidence="1" type="ORF">HMPREF1535_02753</name>
</gene>
<comment type="caution">
    <text evidence="1">The sequence shown here is derived from an EMBL/GenBank/DDBJ whole genome shotgun (WGS) entry which is preliminary data.</text>
</comment>
<sequence length="35" mass="4059">MTKAITQDNTLADVLYSFGEHPITRLKALLKYWGY</sequence>